<sequence>MKAKNRGFFGVPIIGWPISADQYSNSKLLEEEIGVCVELARGNRNEIKHENVVRVIDSVMSNESKEGVEMRNKACKVKEMIENATREEQGTKGSSLNGLEDFFAMALLRKKMKMDQQRSFVFV</sequence>
<evidence type="ECO:0000313" key="1">
    <source>
        <dbReference type="EMBL" id="MCL7037430.1"/>
    </source>
</evidence>
<comment type="caution">
    <text evidence="1">The sequence shown here is derived from an EMBL/GenBank/DDBJ whole genome shotgun (WGS) entry which is preliminary data.</text>
</comment>
<organism evidence="1 2">
    <name type="scientific">Papaver nudicaule</name>
    <name type="common">Iceland poppy</name>
    <dbReference type="NCBI Taxonomy" id="74823"/>
    <lineage>
        <taxon>Eukaryota</taxon>
        <taxon>Viridiplantae</taxon>
        <taxon>Streptophyta</taxon>
        <taxon>Embryophyta</taxon>
        <taxon>Tracheophyta</taxon>
        <taxon>Spermatophyta</taxon>
        <taxon>Magnoliopsida</taxon>
        <taxon>Ranunculales</taxon>
        <taxon>Papaveraceae</taxon>
        <taxon>Papaveroideae</taxon>
        <taxon>Papaver</taxon>
    </lineage>
</organism>
<dbReference type="SUPFAM" id="SSF53756">
    <property type="entry name" value="UDP-Glycosyltransferase/glycogen phosphorylase"/>
    <property type="match status" value="1"/>
</dbReference>
<dbReference type="Proteomes" id="UP001177140">
    <property type="component" value="Unassembled WGS sequence"/>
</dbReference>
<dbReference type="PANTHER" id="PTHR48045:SF37">
    <property type="entry name" value="UDP-GLYCOSYLTRANSFERASE 92A1-LIKE"/>
    <property type="match status" value="1"/>
</dbReference>
<dbReference type="AlphaFoldDB" id="A0AA41V785"/>
<name>A0AA41V785_PAPNU</name>
<dbReference type="PANTHER" id="PTHR48045">
    <property type="entry name" value="UDP-GLYCOSYLTRANSFERASE 72B1"/>
    <property type="match status" value="1"/>
</dbReference>
<reference evidence="1" key="1">
    <citation type="submission" date="2022-03" db="EMBL/GenBank/DDBJ databases">
        <title>A functionally conserved STORR gene fusion in Papaver species that diverged 16.8 million years ago.</title>
        <authorList>
            <person name="Catania T."/>
        </authorList>
    </citation>
    <scope>NUCLEOTIDE SEQUENCE</scope>
    <source>
        <strain evidence="1">S-191538</strain>
    </source>
</reference>
<protein>
    <submittedName>
        <fullName evidence="1">Uncharacterized protein</fullName>
    </submittedName>
</protein>
<dbReference type="Gene3D" id="3.40.50.2000">
    <property type="entry name" value="Glycogen Phosphorylase B"/>
    <property type="match status" value="1"/>
</dbReference>
<proteinExistence type="predicted"/>
<gene>
    <name evidence="1" type="ORF">MKW94_013676</name>
</gene>
<keyword evidence="2" id="KW-1185">Reference proteome</keyword>
<dbReference type="EMBL" id="JAJJMA010178984">
    <property type="protein sequence ID" value="MCL7037430.1"/>
    <property type="molecule type" value="Genomic_DNA"/>
</dbReference>
<evidence type="ECO:0000313" key="2">
    <source>
        <dbReference type="Proteomes" id="UP001177140"/>
    </source>
</evidence>
<accession>A0AA41V785</accession>